<evidence type="ECO:0000256" key="1">
    <source>
        <dbReference type="SAM" id="SignalP"/>
    </source>
</evidence>
<dbReference type="eggNOG" id="COG5266">
    <property type="taxonomic scope" value="Bacteria"/>
</dbReference>
<protein>
    <submittedName>
        <fullName evidence="2">Nickel transport complex protein, NikM subunit, transmembrane</fullName>
    </submittedName>
</protein>
<keyword evidence="2" id="KW-0472">Membrane</keyword>
<dbReference type="EMBL" id="CP002629">
    <property type="protein sequence ID" value="AEB09955.1"/>
    <property type="molecule type" value="Genomic_DNA"/>
</dbReference>
<proteinExistence type="predicted"/>
<evidence type="ECO:0000313" key="3">
    <source>
        <dbReference type="Proteomes" id="UP000000483"/>
    </source>
</evidence>
<dbReference type="RefSeq" id="WP_013707064.1">
    <property type="nucleotide sequence ID" value="NC_015388.1"/>
</dbReference>
<name>F2NK11_DESAR</name>
<dbReference type="Proteomes" id="UP000000483">
    <property type="component" value="Chromosome"/>
</dbReference>
<keyword evidence="2" id="KW-0812">Transmembrane</keyword>
<dbReference type="AlphaFoldDB" id="F2NK11"/>
<dbReference type="OrthoDB" id="4219at2"/>
<reference evidence="2 3" key="1">
    <citation type="journal article" date="2011" name="Stand. Genomic Sci.">
        <title>Complete genome sequence of the acetate-degrading sulfate reducer Desulfobacca acetoxidans type strain (ASRB2).</title>
        <authorList>
            <person name="Goker M."/>
            <person name="Teshima H."/>
            <person name="Lapidus A."/>
            <person name="Nolan M."/>
            <person name="Lucas S."/>
            <person name="Hammon N."/>
            <person name="Deshpande S."/>
            <person name="Cheng J.F."/>
            <person name="Tapia R."/>
            <person name="Han C."/>
            <person name="Goodwin L."/>
            <person name="Pitluck S."/>
            <person name="Huntemann M."/>
            <person name="Liolios K."/>
            <person name="Ivanova N."/>
            <person name="Pagani I."/>
            <person name="Mavromatis K."/>
            <person name="Ovchinikova G."/>
            <person name="Pati A."/>
            <person name="Chen A."/>
            <person name="Palaniappan K."/>
            <person name="Land M."/>
            <person name="Hauser L."/>
            <person name="Brambilla E.M."/>
            <person name="Rohde M."/>
            <person name="Spring S."/>
            <person name="Detter J.C."/>
            <person name="Woyke T."/>
            <person name="Bristow J."/>
            <person name="Eisen J.A."/>
            <person name="Markowitz V."/>
            <person name="Hugenholtz P."/>
            <person name="Kyrpides N.C."/>
            <person name="Klenk H.P."/>
        </authorList>
    </citation>
    <scope>NUCLEOTIDE SEQUENCE [LARGE SCALE GENOMIC DNA]</scope>
    <source>
        <strain evidence="3">ATCC 700848 / DSM 11109 / ASRB2</strain>
    </source>
</reference>
<sequence>MKKAVMLALALTLVSAATLYAHDTWVARDGGTYVVMWGHDGKSDPYKADFIKAAKGIDASGKDLSVMVKDKGTSATLVMPQEPALVIVVFNSGPWVKTPEGWKNVSKRGVKDVLQSIKGETFSKNLWEWNNSFTQPVGGKMELVPLKNPLALKVGDKLPFQVLYDGRPLPGATVGAEGVEKDSLKTDKDGKAEVVIKKNGLNIVKATRKTDTPNDPDADMLYKSATIAFEVK</sequence>
<feature type="chain" id="PRO_5003287040" evidence="1">
    <location>
        <begin position="22"/>
        <end position="232"/>
    </location>
</feature>
<keyword evidence="1" id="KW-0732">Signal</keyword>
<accession>F2NK11</accession>
<feature type="signal peptide" evidence="1">
    <location>
        <begin position="1"/>
        <end position="21"/>
    </location>
</feature>
<dbReference type="STRING" id="880072.Desac_2126"/>
<organism evidence="2 3">
    <name type="scientific">Desulfobacca acetoxidans (strain ATCC 700848 / DSM 11109 / ASRB2)</name>
    <dbReference type="NCBI Taxonomy" id="880072"/>
    <lineage>
        <taxon>Bacteria</taxon>
        <taxon>Pseudomonadati</taxon>
        <taxon>Thermodesulfobacteriota</taxon>
        <taxon>Desulfobaccia</taxon>
        <taxon>Desulfobaccales</taxon>
        <taxon>Desulfobaccaceae</taxon>
        <taxon>Desulfobacca</taxon>
    </lineage>
</organism>
<keyword evidence="3" id="KW-1185">Reference proteome</keyword>
<evidence type="ECO:0000313" key="2">
    <source>
        <dbReference type="EMBL" id="AEB09955.1"/>
    </source>
</evidence>
<gene>
    <name evidence="2" type="ordered locus">Desac_2126</name>
</gene>
<reference evidence="3" key="2">
    <citation type="submission" date="2011-03" db="EMBL/GenBank/DDBJ databases">
        <title>The complete genome of Desulfobacca acetoxidans DSM 11109.</title>
        <authorList>
            <consortium name="US DOE Joint Genome Institute (JGI-PGF)"/>
            <person name="Lucas S."/>
            <person name="Copeland A."/>
            <person name="Lapidus A."/>
            <person name="Bruce D."/>
            <person name="Goodwin L."/>
            <person name="Pitluck S."/>
            <person name="Peters L."/>
            <person name="Kyrpides N."/>
            <person name="Mavromatis K."/>
            <person name="Ivanova N."/>
            <person name="Ovchinnikova G."/>
            <person name="Teshima H."/>
            <person name="Detter J.C."/>
            <person name="Han C."/>
            <person name="Land M."/>
            <person name="Hauser L."/>
            <person name="Markowitz V."/>
            <person name="Cheng J.-F."/>
            <person name="Hugenholtz P."/>
            <person name="Woyke T."/>
            <person name="Wu D."/>
            <person name="Spring S."/>
            <person name="Schueler E."/>
            <person name="Brambilla E."/>
            <person name="Klenk H.-P."/>
            <person name="Eisen J.A."/>
        </authorList>
    </citation>
    <scope>NUCLEOTIDE SEQUENCE [LARGE SCALE GENOMIC DNA]</scope>
    <source>
        <strain evidence="3">ATCC 700848 / DSM 11109 / ASRB2</strain>
    </source>
</reference>
<dbReference type="InterPro" id="IPR019613">
    <property type="entry name" value="DUF4198"/>
</dbReference>
<dbReference type="HOGENOM" id="CLU_096093_1_0_7"/>
<dbReference type="KEGG" id="dao:Desac_2126"/>
<dbReference type="Pfam" id="PF10670">
    <property type="entry name" value="DUF4198"/>
    <property type="match status" value="1"/>
</dbReference>